<dbReference type="Pfam" id="PF03734">
    <property type="entry name" value="YkuD"/>
    <property type="match status" value="1"/>
</dbReference>
<feature type="active site" description="Proton donor/acceptor" evidence="1">
    <location>
        <position position="135"/>
    </location>
</feature>
<feature type="active site" description="Nucleophile" evidence="1">
    <location>
        <position position="147"/>
    </location>
</feature>
<name>A0A154WH88_9PROT</name>
<comment type="caution">
    <text evidence="3">The sequence shown here is derived from an EMBL/GenBank/DDBJ whole genome shotgun (WGS) entry which is preliminary data.</text>
</comment>
<dbReference type="Proteomes" id="UP000076400">
    <property type="component" value="Unassembled WGS sequence"/>
</dbReference>
<comment type="pathway">
    <text evidence="1">Cell wall biogenesis; peptidoglycan biosynthesis.</text>
</comment>
<keyword evidence="1" id="KW-0573">Peptidoglycan synthesis</keyword>
<keyword evidence="1" id="KW-0961">Cell wall biogenesis/degradation</keyword>
<evidence type="ECO:0000256" key="1">
    <source>
        <dbReference type="PROSITE-ProRule" id="PRU01373"/>
    </source>
</evidence>
<keyword evidence="1" id="KW-0133">Cell shape</keyword>
<reference evidence="3 4" key="1">
    <citation type="submission" date="2015-12" db="EMBL/GenBank/DDBJ databases">
        <title>Genome sequence of Oceanibaculum pacificum MCCC 1A02656.</title>
        <authorList>
            <person name="Lu L."/>
            <person name="Lai Q."/>
            <person name="Shao Z."/>
            <person name="Qian P."/>
        </authorList>
    </citation>
    <scope>NUCLEOTIDE SEQUENCE [LARGE SCALE GENOMIC DNA]</scope>
    <source>
        <strain evidence="3 4">MCCC 1A02656</strain>
    </source>
</reference>
<dbReference type="InterPro" id="IPR005490">
    <property type="entry name" value="LD_TPept_cat_dom"/>
</dbReference>
<dbReference type="PROSITE" id="PS52029">
    <property type="entry name" value="LD_TPASE"/>
    <property type="match status" value="1"/>
</dbReference>
<dbReference type="RefSeq" id="WP_067551060.1">
    <property type="nucleotide sequence ID" value="NZ_LPXN01000001.1"/>
</dbReference>
<sequence>MTSELIVSAEIGSTTGHLSLAGRFYLCALGKSGLVRTKQEGDGGTPIGVWPLRRLFYRADRLALPETGLPLHPIDPSHGWCDAPDDAAYNQLVTLPYPASHERMWREDGLYDLVVELGYNDDPVVPGGGSAIFLHAARPGYLPTEGCVALAQADLLAVLRSCRADSRMIVRRAD</sequence>
<dbReference type="STRING" id="580166.AUP43_00450"/>
<proteinExistence type="predicted"/>
<keyword evidence="4" id="KW-1185">Reference proteome</keyword>
<dbReference type="GO" id="GO:0008360">
    <property type="term" value="P:regulation of cell shape"/>
    <property type="evidence" value="ECO:0007669"/>
    <property type="project" value="UniProtKB-UniRule"/>
</dbReference>
<feature type="domain" description="L,D-TPase catalytic" evidence="2">
    <location>
        <begin position="1"/>
        <end position="171"/>
    </location>
</feature>
<evidence type="ECO:0000313" key="3">
    <source>
        <dbReference type="EMBL" id="KZD12845.1"/>
    </source>
</evidence>
<dbReference type="EMBL" id="LPXN01000001">
    <property type="protein sequence ID" value="KZD12845.1"/>
    <property type="molecule type" value="Genomic_DNA"/>
</dbReference>
<evidence type="ECO:0000313" key="4">
    <source>
        <dbReference type="Proteomes" id="UP000076400"/>
    </source>
</evidence>
<accession>A0A154WH88</accession>
<dbReference type="OrthoDB" id="9804204at2"/>
<protein>
    <recommendedName>
        <fullName evidence="2">L,D-TPase catalytic domain-containing protein</fullName>
    </recommendedName>
</protein>
<dbReference type="PANTHER" id="PTHR38589">
    <property type="entry name" value="BLR0621 PROTEIN"/>
    <property type="match status" value="1"/>
</dbReference>
<dbReference type="GO" id="GO:0071555">
    <property type="term" value="P:cell wall organization"/>
    <property type="evidence" value="ECO:0007669"/>
    <property type="project" value="UniProtKB-UniRule"/>
</dbReference>
<dbReference type="PANTHER" id="PTHR38589:SF1">
    <property type="entry name" value="BLR0621 PROTEIN"/>
    <property type="match status" value="1"/>
</dbReference>
<dbReference type="GO" id="GO:0016740">
    <property type="term" value="F:transferase activity"/>
    <property type="evidence" value="ECO:0007669"/>
    <property type="project" value="InterPro"/>
</dbReference>
<organism evidence="3 4">
    <name type="scientific">Oceanibaculum pacificum</name>
    <dbReference type="NCBI Taxonomy" id="580166"/>
    <lineage>
        <taxon>Bacteria</taxon>
        <taxon>Pseudomonadati</taxon>
        <taxon>Pseudomonadota</taxon>
        <taxon>Alphaproteobacteria</taxon>
        <taxon>Rhodospirillales</taxon>
        <taxon>Oceanibaculaceae</taxon>
        <taxon>Oceanibaculum</taxon>
    </lineage>
</organism>
<evidence type="ECO:0000259" key="2">
    <source>
        <dbReference type="PROSITE" id="PS52029"/>
    </source>
</evidence>
<gene>
    <name evidence="3" type="ORF">AUP43_00450</name>
</gene>
<dbReference type="AlphaFoldDB" id="A0A154WH88"/>
<dbReference type="GO" id="GO:0009252">
    <property type="term" value="P:peptidoglycan biosynthetic process"/>
    <property type="evidence" value="ECO:0007669"/>
    <property type="project" value="UniProtKB-KW"/>
</dbReference>